<evidence type="ECO:0000256" key="2">
    <source>
        <dbReference type="SAM" id="SignalP"/>
    </source>
</evidence>
<dbReference type="Gene3D" id="1.10.530.10">
    <property type="match status" value="1"/>
</dbReference>
<accession>A0A6A6VE14</accession>
<dbReference type="AlphaFoldDB" id="A0A6A6VE14"/>
<name>A0A6A6VE14_9PLEO</name>
<feature type="compositionally biased region" description="Acidic residues" evidence="1">
    <location>
        <begin position="292"/>
        <end position="304"/>
    </location>
</feature>
<evidence type="ECO:0000313" key="3">
    <source>
        <dbReference type="EMBL" id="KAF2748862.1"/>
    </source>
</evidence>
<dbReference type="InterPro" id="IPR018392">
    <property type="entry name" value="LysM"/>
</dbReference>
<evidence type="ECO:0000313" key="4">
    <source>
        <dbReference type="Proteomes" id="UP000799440"/>
    </source>
</evidence>
<keyword evidence="2" id="KW-0732">Signal</keyword>
<feature type="chain" id="PRO_5025528045" evidence="2">
    <location>
        <begin position="20"/>
        <end position="401"/>
    </location>
</feature>
<protein>
    <submittedName>
        <fullName evidence="3">Carbohydrate-binding module family 50 protein</fullName>
    </submittedName>
</protein>
<dbReference type="OrthoDB" id="1193027at2759"/>
<proteinExistence type="predicted"/>
<dbReference type="InterPro" id="IPR036779">
    <property type="entry name" value="LysM_dom_sf"/>
</dbReference>
<feature type="region of interest" description="Disordered" evidence="1">
    <location>
        <begin position="251"/>
        <end position="347"/>
    </location>
</feature>
<dbReference type="Proteomes" id="UP000799440">
    <property type="component" value="Unassembled WGS sequence"/>
</dbReference>
<sequence length="401" mass="42512">MVGTSFFLAASSIVSLALGAPIARRQAKAKNYQIFGGNGSMMQGWPRASQWVGKPNDIESLWALNEPIIAVSCKQFGAENPNQTERDQIKAALVKVGQETGIDARFLLAVMMQESKGCPRAPTTVYEHANPGLMQSFKGQASCNSNGNMQNPCPQSVIENMIREGSGKGLDFGLLQALGQAGSNDDSKYYKAARIYNSGHVSASGNLGDGVATHCYASDIANRLVGWPSDDRHPSSCDEVAIMGAAGSASAYAGEENNGGGQVPDTPTVVQPPVESPVEEPVEEPVKQPVEEPVEEAEEAEEPVESPVQNTRPNEANVGNNNNEQNAPANPPPFPHGPTTNEPSAPKIAGAAANCKSWYTVQPGDNCSNIIAPFEVLRRLNPSLDANCSNLWLGYAYCVAA</sequence>
<dbReference type="InterPro" id="IPR023346">
    <property type="entry name" value="Lysozyme-like_dom_sf"/>
</dbReference>
<feature type="compositionally biased region" description="Low complexity" evidence="1">
    <location>
        <begin position="263"/>
        <end position="273"/>
    </location>
</feature>
<dbReference type="SUPFAM" id="SSF53955">
    <property type="entry name" value="Lysozyme-like"/>
    <property type="match status" value="1"/>
</dbReference>
<feature type="compositionally biased region" description="Low complexity" evidence="1">
    <location>
        <begin position="305"/>
        <end position="328"/>
    </location>
</feature>
<dbReference type="CDD" id="cd00118">
    <property type="entry name" value="LysM"/>
    <property type="match status" value="1"/>
</dbReference>
<feature type="signal peptide" evidence="2">
    <location>
        <begin position="1"/>
        <end position="19"/>
    </location>
</feature>
<keyword evidence="4" id="KW-1185">Reference proteome</keyword>
<evidence type="ECO:0000256" key="1">
    <source>
        <dbReference type="SAM" id="MobiDB-lite"/>
    </source>
</evidence>
<dbReference type="Gene3D" id="3.10.350.10">
    <property type="entry name" value="LysM domain"/>
    <property type="match status" value="1"/>
</dbReference>
<dbReference type="EMBL" id="MU006568">
    <property type="protein sequence ID" value="KAF2748862.1"/>
    <property type="molecule type" value="Genomic_DNA"/>
</dbReference>
<reference evidence="3" key="1">
    <citation type="journal article" date="2020" name="Stud. Mycol.">
        <title>101 Dothideomycetes genomes: a test case for predicting lifestyles and emergence of pathogens.</title>
        <authorList>
            <person name="Haridas S."/>
            <person name="Albert R."/>
            <person name="Binder M."/>
            <person name="Bloem J."/>
            <person name="Labutti K."/>
            <person name="Salamov A."/>
            <person name="Andreopoulos B."/>
            <person name="Baker S."/>
            <person name="Barry K."/>
            <person name="Bills G."/>
            <person name="Bluhm B."/>
            <person name="Cannon C."/>
            <person name="Castanera R."/>
            <person name="Culley D."/>
            <person name="Daum C."/>
            <person name="Ezra D."/>
            <person name="Gonzalez J."/>
            <person name="Henrissat B."/>
            <person name="Kuo A."/>
            <person name="Liang C."/>
            <person name="Lipzen A."/>
            <person name="Lutzoni F."/>
            <person name="Magnuson J."/>
            <person name="Mondo S."/>
            <person name="Nolan M."/>
            <person name="Ohm R."/>
            <person name="Pangilinan J."/>
            <person name="Park H.-J."/>
            <person name="Ramirez L."/>
            <person name="Alfaro M."/>
            <person name="Sun H."/>
            <person name="Tritt A."/>
            <person name="Yoshinaga Y."/>
            <person name="Zwiers L.-H."/>
            <person name="Turgeon B."/>
            <person name="Goodwin S."/>
            <person name="Spatafora J."/>
            <person name="Crous P."/>
            <person name="Grigoriev I."/>
        </authorList>
    </citation>
    <scope>NUCLEOTIDE SEQUENCE</scope>
    <source>
        <strain evidence="3">CBS 119925</strain>
    </source>
</reference>
<organism evidence="3 4">
    <name type="scientific">Sporormia fimetaria CBS 119925</name>
    <dbReference type="NCBI Taxonomy" id="1340428"/>
    <lineage>
        <taxon>Eukaryota</taxon>
        <taxon>Fungi</taxon>
        <taxon>Dikarya</taxon>
        <taxon>Ascomycota</taxon>
        <taxon>Pezizomycotina</taxon>
        <taxon>Dothideomycetes</taxon>
        <taxon>Pleosporomycetidae</taxon>
        <taxon>Pleosporales</taxon>
        <taxon>Sporormiaceae</taxon>
        <taxon>Sporormia</taxon>
    </lineage>
</organism>
<gene>
    <name evidence="3" type="ORF">M011DRAFT_421250</name>
</gene>